<feature type="domain" description="HTH luxR-type" evidence="1">
    <location>
        <begin position="702"/>
        <end position="767"/>
    </location>
</feature>
<dbReference type="AlphaFoldDB" id="A0A541B0V6"/>
<dbReference type="EMBL" id="VIGH01000009">
    <property type="protein sequence ID" value="TQF65954.1"/>
    <property type="molecule type" value="Genomic_DNA"/>
</dbReference>
<dbReference type="InterPro" id="IPR000792">
    <property type="entry name" value="Tscrpt_reg_LuxR_C"/>
</dbReference>
<dbReference type="InterPro" id="IPR036388">
    <property type="entry name" value="WH-like_DNA-bd_sf"/>
</dbReference>
<dbReference type="OrthoDB" id="9812579at2"/>
<dbReference type="GO" id="GO:0006355">
    <property type="term" value="P:regulation of DNA-templated transcription"/>
    <property type="evidence" value="ECO:0007669"/>
    <property type="project" value="InterPro"/>
</dbReference>
<dbReference type="PRINTS" id="PR00038">
    <property type="entry name" value="HTHLUXR"/>
</dbReference>
<dbReference type="InterPro" id="IPR027417">
    <property type="entry name" value="P-loop_NTPase"/>
</dbReference>
<dbReference type="Gene3D" id="1.25.40.10">
    <property type="entry name" value="Tetratricopeptide repeat domain"/>
    <property type="match status" value="1"/>
</dbReference>
<dbReference type="SUPFAM" id="SSF52540">
    <property type="entry name" value="P-loop containing nucleoside triphosphate hydrolases"/>
    <property type="match status" value="1"/>
</dbReference>
<name>A0A541B0V6_9NOCA</name>
<protein>
    <submittedName>
        <fullName evidence="2">LuxR family transcriptional regulator</fullName>
    </submittedName>
</protein>
<dbReference type="SUPFAM" id="SSF46894">
    <property type="entry name" value="C-terminal effector domain of the bipartite response regulators"/>
    <property type="match status" value="1"/>
</dbReference>
<reference evidence="2 3" key="1">
    <citation type="submission" date="2019-06" db="EMBL/GenBank/DDBJ databases">
        <title>Rhodococcus spaelei sp. nov., isolated from a cave.</title>
        <authorList>
            <person name="Lee S.D."/>
        </authorList>
    </citation>
    <scope>NUCLEOTIDE SEQUENCE [LARGE SCALE GENOMIC DNA]</scope>
    <source>
        <strain evidence="2 3">C9-5</strain>
    </source>
</reference>
<dbReference type="CDD" id="cd06170">
    <property type="entry name" value="LuxR_C_like"/>
    <property type="match status" value="1"/>
</dbReference>
<organism evidence="2 3">
    <name type="scientific">Rhodococcus spelaei</name>
    <dbReference type="NCBI Taxonomy" id="2546320"/>
    <lineage>
        <taxon>Bacteria</taxon>
        <taxon>Bacillati</taxon>
        <taxon>Actinomycetota</taxon>
        <taxon>Actinomycetes</taxon>
        <taxon>Mycobacteriales</taxon>
        <taxon>Nocardiaceae</taxon>
        <taxon>Rhodococcus</taxon>
    </lineage>
</organism>
<dbReference type="Pfam" id="PF25872">
    <property type="entry name" value="HTH_77"/>
    <property type="match status" value="1"/>
</dbReference>
<keyword evidence="3" id="KW-1185">Reference proteome</keyword>
<dbReference type="InterPro" id="IPR011990">
    <property type="entry name" value="TPR-like_helical_dom_sf"/>
</dbReference>
<accession>A0A541B0V6</accession>
<dbReference type="GO" id="GO:0003677">
    <property type="term" value="F:DNA binding"/>
    <property type="evidence" value="ECO:0007669"/>
    <property type="project" value="InterPro"/>
</dbReference>
<dbReference type="Proteomes" id="UP000316256">
    <property type="component" value="Unassembled WGS sequence"/>
</dbReference>
<sequence>MLPGTRGRSGNLPQDLTSFVGRQREVADIRRLLSTSRLVTLTGIGGVGKTRLALRAAGESRRAFDDRVWLVALGELGDPMLVADATAAALGLREVSSRPPLDMVVDYCAERDLLLVLDGCEHLVEAVAGLADALLRACPGVRILVASREQLGIPGEVTVRVPPLEVPDPDRLPPPGGIPRYPAMTLFAERAVAALPGFGLTEENTRAVARICQQLDGLPLPIELAAARLRALSPQQILQRLTDRYRLLTIGHRGAPPRQQTLRMCIDWSYELCTDRERELWAHLSVFAGGFELDAAEGVRAADPGPDDVLDVVAALVDKSILIREDHGEVVRYRLLETLRDYGLEKLRSSGELDALRRRHRDWYEQLVQRAEAEWIGPRQVQWIRRLDREQANVRDALDYCLSDPDEAESALRIAAAMYLSWLARGVLGEGRRWLDRALACQSESPTAARVAALYAGSVLAVMQGDVPGGTALSAQARTAAAAVGGEEWTALARSASGYVAIFAGDLPRAVLDLEAAVRTFGVTGNPLRRVASLLGLALASGLRGEGRRSLACHEEILAITDGRGESMFRAYSLCTLGLAVGQRGESARATALLEEGLRLTRMLDDPLTCATCLEALAWVAAERQDCERAAVLMGAADAVGEESGIKKLVIPGLVGYQKRRRKQARAALGPRVFAAAMERGRDLGLGDAVAYALDEFAPAQASESTSVLTKREREVADLVAQGLTNREIAQRLVIAQRTAEGHVEHILTKLGFATRAQIAAWVAAGASAREPDRGTGRG</sequence>
<dbReference type="PANTHER" id="PTHR47691">
    <property type="entry name" value="REGULATOR-RELATED"/>
    <property type="match status" value="1"/>
</dbReference>
<dbReference type="InterPro" id="IPR016032">
    <property type="entry name" value="Sig_transdc_resp-reg_C-effctor"/>
</dbReference>
<dbReference type="PROSITE" id="PS50043">
    <property type="entry name" value="HTH_LUXR_2"/>
    <property type="match status" value="1"/>
</dbReference>
<evidence type="ECO:0000313" key="3">
    <source>
        <dbReference type="Proteomes" id="UP000316256"/>
    </source>
</evidence>
<evidence type="ECO:0000313" key="2">
    <source>
        <dbReference type="EMBL" id="TQF65954.1"/>
    </source>
</evidence>
<dbReference type="Gene3D" id="1.10.10.10">
    <property type="entry name" value="Winged helix-like DNA-binding domain superfamily/Winged helix DNA-binding domain"/>
    <property type="match status" value="1"/>
</dbReference>
<proteinExistence type="predicted"/>
<dbReference type="SMART" id="SM00421">
    <property type="entry name" value="HTH_LUXR"/>
    <property type="match status" value="1"/>
</dbReference>
<comment type="caution">
    <text evidence="2">The sequence shown here is derived from an EMBL/GenBank/DDBJ whole genome shotgun (WGS) entry which is preliminary data.</text>
</comment>
<dbReference type="RefSeq" id="WP_142102133.1">
    <property type="nucleotide sequence ID" value="NZ_VIGH01000009.1"/>
</dbReference>
<dbReference type="InterPro" id="IPR058852">
    <property type="entry name" value="HTH_77"/>
</dbReference>
<evidence type="ECO:0000259" key="1">
    <source>
        <dbReference type="PROSITE" id="PS50043"/>
    </source>
</evidence>
<dbReference type="PANTHER" id="PTHR47691:SF3">
    <property type="entry name" value="HTH-TYPE TRANSCRIPTIONAL REGULATOR RV0890C-RELATED"/>
    <property type="match status" value="1"/>
</dbReference>
<dbReference type="PRINTS" id="PR00364">
    <property type="entry name" value="DISEASERSIST"/>
</dbReference>
<dbReference type="Pfam" id="PF00196">
    <property type="entry name" value="GerE"/>
    <property type="match status" value="1"/>
</dbReference>
<dbReference type="Gene3D" id="3.40.50.300">
    <property type="entry name" value="P-loop containing nucleotide triphosphate hydrolases"/>
    <property type="match status" value="1"/>
</dbReference>
<dbReference type="SUPFAM" id="SSF48452">
    <property type="entry name" value="TPR-like"/>
    <property type="match status" value="1"/>
</dbReference>
<gene>
    <name evidence="2" type="ORF">FK531_18905</name>
</gene>